<sequence>MEKGSINVQTAPDVPNALNIGMTHRAAVQPLSVEQVHFEIDMCIGCDRCMRACPVPLSSQVSIAELNHATVSSEVASHVVRFTDECVMCGSCVSVCPVDNHRDLLMLSLKQRLGIPWDGQVDLAHVWGDLPEGWTVELLLQALREQPLFQDRQLVPDNYLLHFIATSQLRILTPGTELMREGEFGREIFFLLDGLCEVFSQGTDAADMPMAILRRGEYVGEQGMLTGQARNITARVQRIATVLVVPEQVMQRLIEIVPAVQDLFEQSGNARAVVTILSRLDLFQDLPQEELQQLAGQAALKRFDRSAQLFSEDQQNQPERESFHLLLDGFVKVARKTGRPQPPERIIAYRQRGDYFAGGLDMLGDRRAVTVTAITRVIVAEFSRAQLKSLLLRYPAFKERLQERVHLYQEAKVAANSAVFEPFDPAALQTSVANLVSEAEARAGLHALVDDGVVEGTEVLVIDLDKCIHCNECEDACERRHGHSRMNREGMVVGNISIVTACRQCQDPVCLLCSRAGIGRKPSGEVYITESCIGCGICAERCPYDNISIVPLGEEADEAVAPQTWQRFSRFFSKGAGKERGRRALPMAQSVLASGPLQLDQADALSEMRKKIAIKCDLCAGYGNQACVQACPTGAAFRTNPGSFFGSTEDILRSRTR</sequence>
<evidence type="ECO:0000313" key="10">
    <source>
        <dbReference type="Proteomes" id="UP000322530"/>
    </source>
</evidence>
<dbReference type="RefSeq" id="WP_149399649.1">
    <property type="nucleotide sequence ID" value="NZ_BIXY01000002.1"/>
</dbReference>
<keyword evidence="3" id="KW-0479">Metal-binding</keyword>
<feature type="domain" description="Cyclic nucleotide-binding" evidence="7">
    <location>
        <begin position="282"/>
        <end position="408"/>
    </location>
</feature>
<evidence type="ECO:0000256" key="2">
    <source>
        <dbReference type="ARBA" id="ARBA00022485"/>
    </source>
</evidence>
<evidence type="ECO:0000259" key="7">
    <source>
        <dbReference type="PROSITE" id="PS50042"/>
    </source>
</evidence>
<evidence type="ECO:0000256" key="3">
    <source>
        <dbReference type="ARBA" id="ARBA00022723"/>
    </source>
</evidence>
<organism evidence="9 10">
    <name type="scientific">Dictyobacter arantiisoli</name>
    <dbReference type="NCBI Taxonomy" id="2014874"/>
    <lineage>
        <taxon>Bacteria</taxon>
        <taxon>Bacillati</taxon>
        <taxon>Chloroflexota</taxon>
        <taxon>Ktedonobacteria</taxon>
        <taxon>Ktedonobacterales</taxon>
        <taxon>Dictyobacteraceae</taxon>
        <taxon>Dictyobacter</taxon>
    </lineage>
</organism>
<evidence type="ECO:0008006" key="11">
    <source>
        <dbReference type="Google" id="ProtNLM"/>
    </source>
</evidence>
<dbReference type="InterPro" id="IPR017900">
    <property type="entry name" value="4Fe4S_Fe_S_CS"/>
</dbReference>
<proteinExistence type="predicted"/>
<evidence type="ECO:0000313" key="9">
    <source>
        <dbReference type="EMBL" id="GCF06755.1"/>
    </source>
</evidence>
<dbReference type="GO" id="GO:0051539">
    <property type="term" value="F:4 iron, 4 sulfur cluster binding"/>
    <property type="evidence" value="ECO:0007669"/>
    <property type="project" value="UniProtKB-KW"/>
</dbReference>
<dbReference type="Gene3D" id="3.30.70.20">
    <property type="match status" value="2"/>
</dbReference>
<feature type="domain" description="4Fe-4S ferredoxin-type" evidence="8">
    <location>
        <begin position="458"/>
        <end position="489"/>
    </location>
</feature>
<dbReference type="Pfam" id="PF00037">
    <property type="entry name" value="Fer4"/>
    <property type="match status" value="1"/>
</dbReference>
<evidence type="ECO:0000256" key="5">
    <source>
        <dbReference type="ARBA" id="ARBA00023004"/>
    </source>
</evidence>
<evidence type="ECO:0000256" key="6">
    <source>
        <dbReference type="ARBA" id="ARBA00023014"/>
    </source>
</evidence>
<dbReference type="InterPro" id="IPR050294">
    <property type="entry name" value="RnfB_subfamily"/>
</dbReference>
<dbReference type="PANTHER" id="PTHR42859:SF10">
    <property type="entry name" value="DIMETHYLSULFOXIDE REDUCTASE CHAIN B"/>
    <property type="match status" value="1"/>
</dbReference>
<evidence type="ECO:0000259" key="8">
    <source>
        <dbReference type="PROSITE" id="PS51379"/>
    </source>
</evidence>
<evidence type="ECO:0000256" key="1">
    <source>
        <dbReference type="ARBA" id="ARBA00022448"/>
    </source>
</evidence>
<keyword evidence="6" id="KW-0411">Iron-sulfur</keyword>
<dbReference type="SUPFAM" id="SSF54862">
    <property type="entry name" value="4Fe-4S ferredoxins"/>
    <property type="match status" value="2"/>
</dbReference>
<dbReference type="InterPro" id="IPR014710">
    <property type="entry name" value="RmlC-like_jellyroll"/>
</dbReference>
<dbReference type="PROSITE" id="PS50042">
    <property type="entry name" value="CNMP_BINDING_3"/>
    <property type="match status" value="2"/>
</dbReference>
<feature type="domain" description="4Fe-4S ferredoxin-type" evidence="8">
    <location>
        <begin position="610"/>
        <end position="642"/>
    </location>
</feature>
<dbReference type="Gene3D" id="2.60.120.10">
    <property type="entry name" value="Jelly Rolls"/>
    <property type="match status" value="2"/>
</dbReference>
<dbReference type="InterPro" id="IPR017896">
    <property type="entry name" value="4Fe4S_Fe-S-bd"/>
</dbReference>
<dbReference type="CDD" id="cd16367">
    <property type="entry name" value="DMSOR_beta_like"/>
    <property type="match status" value="1"/>
</dbReference>
<dbReference type="SMART" id="SM00100">
    <property type="entry name" value="cNMP"/>
    <property type="match status" value="2"/>
</dbReference>
<dbReference type="SUPFAM" id="SSF51206">
    <property type="entry name" value="cAMP-binding domain-like"/>
    <property type="match status" value="2"/>
</dbReference>
<name>A0A5A5T6A1_9CHLR</name>
<accession>A0A5A5T6A1</accession>
<dbReference type="AlphaFoldDB" id="A0A5A5T6A1"/>
<dbReference type="InterPro" id="IPR000595">
    <property type="entry name" value="cNMP-bd_dom"/>
</dbReference>
<dbReference type="CDD" id="cd00038">
    <property type="entry name" value="CAP_ED"/>
    <property type="match status" value="2"/>
</dbReference>
<reference evidence="9 10" key="1">
    <citation type="submission" date="2019-01" db="EMBL/GenBank/DDBJ databases">
        <title>Draft genome sequence of Dictyobacter sp. Uno17.</title>
        <authorList>
            <person name="Wang C.M."/>
            <person name="Zheng Y."/>
            <person name="Sakai Y."/>
            <person name="Abe K."/>
            <person name="Yokota A."/>
            <person name="Yabe S."/>
        </authorList>
    </citation>
    <scope>NUCLEOTIDE SEQUENCE [LARGE SCALE GENOMIC DNA]</scope>
    <source>
        <strain evidence="9 10">Uno17</strain>
    </source>
</reference>
<dbReference type="PROSITE" id="PS51379">
    <property type="entry name" value="4FE4S_FER_2"/>
    <property type="match status" value="5"/>
</dbReference>
<dbReference type="OrthoDB" id="9810688at2"/>
<keyword evidence="10" id="KW-1185">Reference proteome</keyword>
<dbReference type="Pfam" id="PF00027">
    <property type="entry name" value="cNMP_binding"/>
    <property type="match status" value="2"/>
</dbReference>
<dbReference type="PANTHER" id="PTHR42859">
    <property type="entry name" value="OXIDOREDUCTASE"/>
    <property type="match status" value="1"/>
</dbReference>
<feature type="domain" description="4Fe-4S ferredoxin-type" evidence="8">
    <location>
        <begin position="524"/>
        <end position="552"/>
    </location>
</feature>
<protein>
    <recommendedName>
        <fullName evidence="11">Cyclic nucleotide-binding protein</fullName>
    </recommendedName>
</protein>
<dbReference type="Pfam" id="PF12800">
    <property type="entry name" value="Fer4_4"/>
    <property type="match status" value="1"/>
</dbReference>
<dbReference type="InterPro" id="IPR018490">
    <property type="entry name" value="cNMP-bd_dom_sf"/>
</dbReference>
<dbReference type="Proteomes" id="UP000322530">
    <property type="component" value="Unassembled WGS sequence"/>
</dbReference>
<feature type="domain" description="4Fe-4S ferredoxin-type" evidence="8">
    <location>
        <begin position="77"/>
        <end position="99"/>
    </location>
</feature>
<keyword evidence="2" id="KW-0004">4Fe-4S</keyword>
<dbReference type="PROSITE" id="PS00198">
    <property type="entry name" value="4FE4S_FER_1"/>
    <property type="match status" value="3"/>
</dbReference>
<keyword evidence="1" id="KW-0813">Transport</keyword>
<keyword evidence="5" id="KW-0408">Iron</keyword>
<feature type="domain" description="4Fe-4S ferredoxin-type" evidence="8">
    <location>
        <begin position="34"/>
        <end position="63"/>
    </location>
</feature>
<evidence type="ECO:0000256" key="4">
    <source>
        <dbReference type="ARBA" id="ARBA00022982"/>
    </source>
</evidence>
<comment type="caution">
    <text evidence="9">The sequence shown here is derived from an EMBL/GenBank/DDBJ whole genome shotgun (WGS) entry which is preliminary data.</text>
</comment>
<keyword evidence="4" id="KW-0249">Electron transport</keyword>
<gene>
    <name evidence="9" type="ORF">KDI_03190</name>
</gene>
<dbReference type="GO" id="GO:0046872">
    <property type="term" value="F:metal ion binding"/>
    <property type="evidence" value="ECO:0007669"/>
    <property type="project" value="UniProtKB-KW"/>
</dbReference>
<dbReference type="EMBL" id="BIXY01000002">
    <property type="protein sequence ID" value="GCF06755.1"/>
    <property type="molecule type" value="Genomic_DNA"/>
</dbReference>
<dbReference type="Pfam" id="PF13237">
    <property type="entry name" value="Fer4_10"/>
    <property type="match status" value="1"/>
</dbReference>
<feature type="domain" description="Cyclic nucleotide-binding" evidence="7">
    <location>
        <begin position="148"/>
        <end position="254"/>
    </location>
</feature>